<name>B2FS79_STRMK</name>
<proteinExistence type="predicted"/>
<dbReference type="KEGG" id="sml:Smlt2499"/>
<evidence type="ECO:0000313" key="1">
    <source>
        <dbReference type="EMBL" id="CAQ45982.1"/>
    </source>
</evidence>
<keyword evidence="2" id="KW-1185">Reference proteome</keyword>
<dbReference type="AlphaFoldDB" id="B2FS79"/>
<reference evidence="1 2" key="1">
    <citation type="journal article" date="2008" name="Genome Biol.">
        <title>The complete genome, comparative and functional analysis of Stenotrophomonas maltophilia reveals an organism heavily shielded by drug resistance determinants.</title>
        <authorList>
            <person name="Crossman L.C."/>
            <person name="Gould V.C."/>
            <person name="Dow J.M."/>
            <person name="Vernikos G.S."/>
            <person name="Okazaki A."/>
            <person name="Sebaihia M."/>
            <person name="Saunders D."/>
            <person name="Arrowsmith C."/>
            <person name="Carver T."/>
            <person name="Peters N."/>
            <person name="Adlem E."/>
            <person name="Kerhornou A."/>
            <person name="Lord A."/>
            <person name="Murphy L."/>
            <person name="Seeger K."/>
            <person name="Squares R."/>
            <person name="Rutter S."/>
            <person name="Quail M.A."/>
            <person name="Rajandream M.A."/>
            <person name="Harris D."/>
            <person name="Churcher C."/>
            <person name="Bentley S.D."/>
            <person name="Parkhill J."/>
            <person name="Thomson N.R."/>
            <person name="Avison M.B."/>
        </authorList>
    </citation>
    <scope>NUCLEOTIDE SEQUENCE [LARGE SCALE GENOMIC DNA]</scope>
    <source>
        <strain evidence="1 2">K279a</strain>
    </source>
</reference>
<dbReference type="EnsemblBacteria" id="CAQ45982">
    <property type="protein sequence ID" value="CAQ45982"/>
    <property type="gene ID" value="Smlt2499"/>
</dbReference>
<dbReference type="Proteomes" id="UP000008840">
    <property type="component" value="Chromosome"/>
</dbReference>
<sequence>MCNRKKRLPVGTTPRGADWQSVSRLWRAVRGGLAPAGLIAHRVSNLAPSATFIGGGFCMHARSPAMTQPHSPAPHPIHDVPANGPALDPNTLIALLHSIGAGAASDGQPWPERHQMPGRRIALADTDCSLAGLRVVLEILLAAQRARENGELEQYVGPRVMEGLIMAGIGLTAHASTRLHPEG</sequence>
<gene>
    <name evidence="1" type="ordered locus">Smlt2499</name>
</gene>
<dbReference type="EMBL" id="AM743169">
    <property type="protein sequence ID" value="CAQ45982.1"/>
    <property type="molecule type" value="Genomic_DNA"/>
</dbReference>
<organism evidence="1 2">
    <name type="scientific">Stenotrophomonas maltophilia (strain K279a)</name>
    <dbReference type="NCBI Taxonomy" id="522373"/>
    <lineage>
        <taxon>Bacteria</taxon>
        <taxon>Pseudomonadati</taxon>
        <taxon>Pseudomonadota</taxon>
        <taxon>Gammaproteobacteria</taxon>
        <taxon>Lysobacterales</taxon>
        <taxon>Lysobacteraceae</taxon>
        <taxon>Stenotrophomonas</taxon>
        <taxon>Stenotrophomonas maltophilia group</taxon>
    </lineage>
</organism>
<dbReference type="HOGENOM" id="CLU_1427301_0_0_6"/>
<evidence type="ECO:0000313" key="2">
    <source>
        <dbReference type="Proteomes" id="UP000008840"/>
    </source>
</evidence>
<accession>B2FS79</accession>
<protein>
    <submittedName>
        <fullName evidence="1">Uncharacterized protein</fullName>
    </submittedName>
</protein>